<reference evidence="2 3" key="1">
    <citation type="submission" date="2018-12" db="EMBL/GenBank/DDBJ databases">
        <title>Draft genome sequence of Embleya hyalina NBRC 13850T.</title>
        <authorList>
            <person name="Komaki H."/>
            <person name="Hosoyama A."/>
            <person name="Kimura A."/>
            <person name="Ichikawa N."/>
            <person name="Tamura T."/>
        </authorList>
    </citation>
    <scope>NUCLEOTIDE SEQUENCE [LARGE SCALE GENOMIC DNA]</scope>
    <source>
        <strain evidence="2 3">NBRC 13850</strain>
    </source>
</reference>
<name>A0A401YMM5_9ACTN</name>
<keyword evidence="3" id="KW-1185">Reference proteome</keyword>
<accession>A0A401YMM5</accession>
<evidence type="ECO:0000256" key="1">
    <source>
        <dbReference type="SAM" id="Phobius"/>
    </source>
</evidence>
<evidence type="ECO:0000313" key="2">
    <source>
        <dbReference type="EMBL" id="GCD95864.1"/>
    </source>
</evidence>
<dbReference type="RefSeq" id="WP_126637969.1">
    <property type="nucleotide sequence ID" value="NZ_BIFH01000019.1"/>
</dbReference>
<dbReference type="EMBL" id="BIFH01000019">
    <property type="protein sequence ID" value="GCD95864.1"/>
    <property type="molecule type" value="Genomic_DNA"/>
</dbReference>
<keyword evidence="1" id="KW-0472">Membrane</keyword>
<dbReference type="Proteomes" id="UP000286931">
    <property type="component" value="Unassembled WGS sequence"/>
</dbReference>
<organism evidence="2 3">
    <name type="scientific">Embleya hyalina</name>
    <dbReference type="NCBI Taxonomy" id="516124"/>
    <lineage>
        <taxon>Bacteria</taxon>
        <taxon>Bacillati</taxon>
        <taxon>Actinomycetota</taxon>
        <taxon>Actinomycetes</taxon>
        <taxon>Kitasatosporales</taxon>
        <taxon>Streptomycetaceae</taxon>
        <taxon>Embleya</taxon>
    </lineage>
</organism>
<keyword evidence="1" id="KW-0812">Transmembrane</keyword>
<evidence type="ECO:0000313" key="3">
    <source>
        <dbReference type="Proteomes" id="UP000286931"/>
    </source>
</evidence>
<dbReference type="AlphaFoldDB" id="A0A401YMM5"/>
<keyword evidence="1" id="KW-1133">Transmembrane helix</keyword>
<comment type="caution">
    <text evidence="2">The sequence shown here is derived from an EMBL/GenBank/DDBJ whole genome shotgun (WGS) entry which is preliminary data.</text>
</comment>
<feature type="transmembrane region" description="Helical" evidence="1">
    <location>
        <begin position="156"/>
        <end position="177"/>
    </location>
</feature>
<protein>
    <submittedName>
        <fullName evidence="2">Uncharacterized protein</fullName>
    </submittedName>
</protein>
<gene>
    <name evidence="2" type="ORF">EHYA_03548</name>
</gene>
<feature type="transmembrane region" description="Helical" evidence="1">
    <location>
        <begin position="6"/>
        <end position="28"/>
    </location>
</feature>
<proteinExistence type="predicted"/>
<sequence>MTVGSVAATLSVLVACWALVYGVCALVVSSGVRTREYVATRLVRSGVNGYEAARIVGGTVLVDRLVLLRLHALGRVHVSREGVVTPVATRETRPSGDPLVRAAALFPLSRLLPDEGYKPYELGEHAPYAAVRDTHVRLLYDLRANDAPPSRQAAEAAIWMASFMMGGCLLTVPGAAALNAHSVHPALRVAWVVPFLPAPWLLARFALASLPAANDASELVDHCCRRLERDRAGLDRDVEAILTSHSYRPVVSVPPNGEGCGGGCGDIDYD</sequence>